<keyword evidence="2" id="KW-1185">Reference proteome</keyword>
<dbReference type="SUPFAM" id="SSF52540">
    <property type="entry name" value="P-loop containing nucleoside triphosphate hydrolases"/>
    <property type="match status" value="1"/>
</dbReference>
<dbReference type="EMBL" id="PKLZ01000011">
    <property type="protein sequence ID" value="PLW81653.1"/>
    <property type="molecule type" value="Genomic_DNA"/>
</dbReference>
<name>A0A2N5XZU9_9GAMM</name>
<gene>
    <name evidence="1" type="ORF">CWI75_14390</name>
</gene>
<comment type="caution">
    <text evidence="1">The sequence shown here is derived from an EMBL/GenBank/DDBJ whole genome shotgun (WGS) entry which is preliminary data.</text>
</comment>
<organism evidence="1 2">
    <name type="scientific">Kineobactrum sediminis</name>
    <dbReference type="NCBI Taxonomy" id="1905677"/>
    <lineage>
        <taxon>Bacteria</taxon>
        <taxon>Pseudomonadati</taxon>
        <taxon>Pseudomonadota</taxon>
        <taxon>Gammaproteobacteria</taxon>
        <taxon>Cellvibrionales</taxon>
        <taxon>Halieaceae</taxon>
        <taxon>Kineobactrum</taxon>
    </lineage>
</organism>
<evidence type="ECO:0008006" key="3">
    <source>
        <dbReference type="Google" id="ProtNLM"/>
    </source>
</evidence>
<evidence type="ECO:0000313" key="2">
    <source>
        <dbReference type="Proteomes" id="UP000234845"/>
    </source>
</evidence>
<evidence type="ECO:0000313" key="1">
    <source>
        <dbReference type="EMBL" id="PLW81653.1"/>
    </source>
</evidence>
<dbReference type="AlphaFoldDB" id="A0A2N5XZU9"/>
<dbReference type="InterPro" id="IPR027417">
    <property type="entry name" value="P-loop_NTPase"/>
</dbReference>
<dbReference type="Gene3D" id="3.40.50.300">
    <property type="entry name" value="P-loop containing nucleotide triphosphate hydrolases"/>
    <property type="match status" value="1"/>
</dbReference>
<dbReference type="Proteomes" id="UP000234845">
    <property type="component" value="Unassembled WGS sequence"/>
</dbReference>
<proteinExistence type="predicted"/>
<reference evidence="2" key="1">
    <citation type="submission" date="2017-11" db="EMBL/GenBank/DDBJ databases">
        <title>The draft genome sequence of Chromatocurvus sp. F02.</title>
        <authorList>
            <person name="Du Z.-J."/>
            <person name="Chang Y.-Q."/>
        </authorList>
    </citation>
    <scope>NUCLEOTIDE SEQUENCE [LARGE SCALE GENOMIC DNA]</scope>
    <source>
        <strain evidence="2">F02</strain>
    </source>
</reference>
<protein>
    <recommendedName>
        <fullName evidence="3">Sulfotransferase family protein</fullName>
    </recommendedName>
</protein>
<dbReference type="OrthoDB" id="9179784at2"/>
<sequence length="399" mass="43204">MALPDQHDLLFIVGMHRSGTSALCAALQACGASFGDNLLAPMAGVNEEGFWEDAEVVALNEALLASVGSSWYAPGEKAVSGDWPVAAIERFAEQAAVVLQRGFGDGGVQVVKDPRFCLTLPLWLDVCATHGITPRVCTAFRPPLEVAQSLSRRDGFPLGYGLRLDLAYRQALASGLPSAELQVSYADLATAPVPVMQRLAESVPLVINHAALATAVRNDLRHHDSAGDTRGLLATAVIAPESLPDLEAEIETQYSSTTLLSELAVVFVARGSKLTELGEAHSGALAIIAERDAQIVEFDRRLLEAGAAHDLALETIALRDGQIMEFDRRLAAIGSEHSEALEVIARRDREIIEFDHRLTDIVARKDAQITQLEQHLEDIYKLPLIGPILRRLRSIHAQR</sequence>
<accession>A0A2N5XZU9</accession>
<dbReference type="RefSeq" id="WP_101522216.1">
    <property type="nucleotide sequence ID" value="NZ_PKLZ01000011.1"/>
</dbReference>